<dbReference type="PANTHER" id="PTHR42949">
    <property type="entry name" value="ANAEROBIC GLYCEROL-3-PHOSPHATE DEHYDROGENASE SUBUNIT B"/>
    <property type="match status" value="1"/>
</dbReference>
<protein>
    <submittedName>
        <fullName evidence="4">Pyridine nucleotide-disulfide oxidoreductase</fullName>
    </submittedName>
</protein>
<organism evidence="4 5">
    <name type="scientific">Butyricicoccus pullicaecorum</name>
    <dbReference type="NCBI Taxonomy" id="501571"/>
    <lineage>
        <taxon>Bacteria</taxon>
        <taxon>Bacillati</taxon>
        <taxon>Bacillota</taxon>
        <taxon>Clostridia</taxon>
        <taxon>Eubacteriales</taxon>
        <taxon>Butyricicoccaceae</taxon>
        <taxon>Butyricicoccus</taxon>
    </lineage>
</organism>
<proteinExistence type="predicted"/>
<reference evidence="5" key="1">
    <citation type="submission" date="2017-04" db="EMBL/GenBank/DDBJ databases">
        <title>Function of individual gut microbiota members based on whole genome sequencing of pure cultures obtained from chicken caecum.</title>
        <authorList>
            <person name="Medvecky M."/>
            <person name="Cejkova D."/>
            <person name="Polansky O."/>
            <person name="Karasova D."/>
            <person name="Kubasova T."/>
            <person name="Cizek A."/>
            <person name="Rychlik I."/>
        </authorList>
    </citation>
    <scope>NUCLEOTIDE SEQUENCE [LARGE SCALE GENOMIC DNA]</scope>
    <source>
        <strain evidence="5">An180</strain>
    </source>
</reference>
<evidence type="ECO:0000313" key="5">
    <source>
        <dbReference type="Proteomes" id="UP000195897"/>
    </source>
</evidence>
<accession>A0A1Y4L5N4</accession>
<dbReference type="InterPro" id="IPR023753">
    <property type="entry name" value="FAD/NAD-binding_dom"/>
</dbReference>
<dbReference type="AlphaFoldDB" id="A0A1Y4L5N4"/>
<evidence type="ECO:0000256" key="1">
    <source>
        <dbReference type="ARBA" id="ARBA00023002"/>
    </source>
</evidence>
<dbReference type="PRINTS" id="PR00368">
    <property type="entry name" value="FADPNR"/>
</dbReference>
<feature type="region of interest" description="Disordered" evidence="2">
    <location>
        <begin position="353"/>
        <end position="373"/>
    </location>
</feature>
<dbReference type="Pfam" id="PF07992">
    <property type="entry name" value="Pyr_redox_2"/>
    <property type="match status" value="1"/>
</dbReference>
<name>A0A1Y4L5N4_9FIRM</name>
<dbReference type="InterPro" id="IPR036188">
    <property type="entry name" value="FAD/NAD-bd_sf"/>
</dbReference>
<dbReference type="PANTHER" id="PTHR42949:SF3">
    <property type="entry name" value="ANAEROBIC GLYCEROL-3-PHOSPHATE DEHYDROGENASE SUBUNIT B"/>
    <property type="match status" value="1"/>
</dbReference>
<dbReference type="GO" id="GO:0016491">
    <property type="term" value="F:oxidoreductase activity"/>
    <property type="evidence" value="ECO:0007669"/>
    <property type="project" value="UniProtKB-KW"/>
</dbReference>
<feature type="domain" description="FAD/NAD(P)-binding" evidence="3">
    <location>
        <begin position="7"/>
        <end position="309"/>
    </location>
</feature>
<dbReference type="Proteomes" id="UP000195897">
    <property type="component" value="Unassembled WGS sequence"/>
</dbReference>
<dbReference type="RefSeq" id="WP_087373677.1">
    <property type="nucleotide sequence ID" value="NZ_NFKK01000013.1"/>
</dbReference>
<dbReference type="EMBL" id="NFKK01000013">
    <property type="protein sequence ID" value="OUP52084.1"/>
    <property type="molecule type" value="Genomic_DNA"/>
</dbReference>
<keyword evidence="1" id="KW-0560">Oxidoreductase</keyword>
<evidence type="ECO:0000313" key="4">
    <source>
        <dbReference type="EMBL" id="OUP52084.1"/>
    </source>
</evidence>
<dbReference type="SUPFAM" id="SSF51905">
    <property type="entry name" value="FAD/NAD(P)-binding domain"/>
    <property type="match status" value="1"/>
</dbReference>
<evidence type="ECO:0000259" key="3">
    <source>
        <dbReference type="Pfam" id="PF07992"/>
    </source>
</evidence>
<evidence type="ECO:0000256" key="2">
    <source>
        <dbReference type="SAM" id="MobiDB-lite"/>
    </source>
</evidence>
<dbReference type="Gene3D" id="3.50.50.60">
    <property type="entry name" value="FAD/NAD(P)-binding domain"/>
    <property type="match status" value="2"/>
</dbReference>
<gene>
    <name evidence="4" type="ORF">B5F17_10585</name>
</gene>
<dbReference type="PRINTS" id="PR00469">
    <property type="entry name" value="PNDRDTASEII"/>
</dbReference>
<dbReference type="InterPro" id="IPR051691">
    <property type="entry name" value="Metab_Enz_Cyan_OpOx_G3PDH"/>
</dbReference>
<comment type="caution">
    <text evidence="4">The sequence shown here is derived from an EMBL/GenBank/DDBJ whole genome shotgun (WGS) entry which is preliminary data.</text>
</comment>
<sequence length="373" mass="39179">MREITTDIAVIGAGSAGLSAAYQAASAGADVLVIDENHLPGGQLFKQIHKFFGSRAHQAGTRGFQIGQELLERVQKSGARVWLDTLVYGIERDCSLGVIHDGGHYVVRAKKVIVATGAKENYMAFPGSTLPGVMGAGAAQTMVNVNRVLPGKRVVMLGSGNVGLIVSYQLMQAGADVVALVEAAPKIGGYAVHAGKLRRAGVPILVGHTITRVMGDGQVERVEIAQVDKQFNPIPGTERVLEADTVCLAVGLNPMTELVWMAGCKFCFIPAFGGHVPMHDGNMETTVPGLYVAGDVTGVEEASSAMEEGNLAGVCAAHALGLLTDEQAADKKAEINARLDALRAGLFGERRRTAKQQQLDAMQAEQGGNEDVG</sequence>